<proteinExistence type="predicted"/>
<keyword evidence="4" id="KW-1185">Reference proteome</keyword>
<dbReference type="InterPro" id="IPR044925">
    <property type="entry name" value="His-Me_finger_sf"/>
</dbReference>
<evidence type="ECO:0000313" key="2">
    <source>
        <dbReference type="EMBL" id="OWL93204.1"/>
    </source>
</evidence>
<dbReference type="EMBL" id="NHMK01000039">
    <property type="protein sequence ID" value="OWL93204.1"/>
    <property type="molecule type" value="Genomic_DNA"/>
</dbReference>
<accession>A0A246BDQ7</accession>
<dbReference type="Gene3D" id="3.90.75.20">
    <property type="match status" value="1"/>
</dbReference>
<reference evidence="2 4" key="1">
    <citation type="submission" date="2017-05" db="EMBL/GenBank/DDBJ databases">
        <title>De novo genome assembly of Deniococcus indicus strain DR1.</title>
        <authorList>
            <person name="Chauhan D."/>
            <person name="Yennamalli R.M."/>
            <person name="Priyadarshini R."/>
        </authorList>
    </citation>
    <scope>NUCLEOTIDE SEQUENCE [LARGE SCALE GENOMIC DNA]</scope>
    <source>
        <strain evidence="2 4">DR1</strain>
    </source>
</reference>
<sequence length="155" mass="17418">MPAPEIWKAVPDAENRYEASDHGRVRSLDRTIQVSGDRTAFVKGRFLKPVLNPSGLGTVTCDGRRYAVHILIATLFVERPEGARHVRHRNGDRSDNAAVNLQWVVNPIFVGPTDDQIALVLAMHQHFRMSQRDMASRASLSVWQVSQIIRLRGTP</sequence>
<dbReference type="RefSeq" id="WP_088250311.1">
    <property type="nucleotide sequence ID" value="NZ_NHMK01000035.1"/>
</dbReference>
<dbReference type="AlphaFoldDB" id="A0A246BDQ7"/>
<comment type="caution">
    <text evidence="2">The sequence shown here is derived from an EMBL/GenBank/DDBJ whole genome shotgun (WGS) entry which is preliminary data.</text>
</comment>
<evidence type="ECO:0000313" key="3">
    <source>
        <dbReference type="EMBL" id="OWL93457.1"/>
    </source>
</evidence>
<dbReference type="InterPro" id="IPR010902">
    <property type="entry name" value="NUMOD4"/>
</dbReference>
<evidence type="ECO:0000259" key="1">
    <source>
        <dbReference type="Pfam" id="PF07463"/>
    </source>
</evidence>
<gene>
    <name evidence="3" type="ORF">CBQ26_19700</name>
    <name evidence="2" type="ORF">CBQ26_20950</name>
</gene>
<dbReference type="GO" id="GO:0016788">
    <property type="term" value="F:hydrolase activity, acting on ester bonds"/>
    <property type="evidence" value="ECO:0007669"/>
    <property type="project" value="InterPro"/>
</dbReference>
<organism evidence="2 4">
    <name type="scientific">Deinococcus indicus</name>
    <dbReference type="NCBI Taxonomy" id="223556"/>
    <lineage>
        <taxon>Bacteria</taxon>
        <taxon>Thermotogati</taxon>
        <taxon>Deinococcota</taxon>
        <taxon>Deinococci</taxon>
        <taxon>Deinococcales</taxon>
        <taxon>Deinococcaceae</taxon>
        <taxon>Deinococcus</taxon>
    </lineage>
</organism>
<name>A0A246BDQ7_9DEIO</name>
<dbReference type="OrthoDB" id="6631788at2"/>
<protein>
    <recommendedName>
        <fullName evidence="1">NUMOD4 domain-containing protein</fullName>
    </recommendedName>
</protein>
<feature type="domain" description="NUMOD4" evidence="1">
    <location>
        <begin position="5"/>
        <end position="59"/>
    </location>
</feature>
<dbReference type="SUPFAM" id="SSF54060">
    <property type="entry name" value="His-Me finger endonucleases"/>
    <property type="match status" value="1"/>
</dbReference>
<evidence type="ECO:0000313" key="4">
    <source>
        <dbReference type="Proteomes" id="UP000197208"/>
    </source>
</evidence>
<dbReference type="Pfam" id="PF07463">
    <property type="entry name" value="NUMOD4"/>
    <property type="match status" value="1"/>
</dbReference>
<dbReference type="Proteomes" id="UP000197208">
    <property type="component" value="Unassembled WGS sequence"/>
</dbReference>
<dbReference type="EMBL" id="NHMK01000035">
    <property type="protein sequence ID" value="OWL93457.1"/>
    <property type="molecule type" value="Genomic_DNA"/>
</dbReference>